<reference evidence="1 2" key="1">
    <citation type="submission" date="2018-10" db="EMBL/GenBank/DDBJ databases">
        <title>Isolation from soil.</title>
        <authorList>
            <person name="Hu J."/>
        </authorList>
    </citation>
    <scope>NUCLEOTIDE SEQUENCE [LARGE SCALE GENOMIC DNA]</scope>
    <source>
        <strain evidence="1 2">NEAU-Ht49</strain>
    </source>
</reference>
<evidence type="ECO:0000313" key="2">
    <source>
        <dbReference type="Proteomes" id="UP000282674"/>
    </source>
</evidence>
<organism evidence="1 2">
    <name type="scientific">Actinomadura harenae</name>
    <dbReference type="NCBI Taxonomy" id="2483351"/>
    <lineage>
        <taxon>Bacteria</taxon>
        <taxon>Bacillati</taxon>
        <taxon>Actinomycetota</taxon>
        <taxon>Actinomycetes</taxon>
        <taxon>Streptosporangiales</taxon>
        <taxon>Thermomonosporaceae</taxon>
        <taxon>Actinomadura</taxon>
    </lineage>
</organism>
<comment type="caution">
    <text evidence="1">The sequence shown here is derived from an EMBL/GenBank/DDBJ whole genome shotgun (WGS) entry which is preliminary data.</text>
</comment>
<accession>A0A3M2LKR3</accession>
<dbReference type="RefSeq" id="WP_122198591.1">
    <property type="nucleotide sequence ID" value="NZ_JBHSKC010000030.1"/>
</dbReference>
<dbReference type="Proteomes" id="UP000282674">
    <property type="component" value="Unassembled WGS sequence"/>
</dbReference>
<dbReference type="AlphaFoldDB" id="A0A3M2LKR3"/>
<dbReference type="OrthoDB" id="3486172at2"/>
<keyword evidence="2" id="KW-1185">Reference proteome</keyword>
<dbReference type="EMBL" id="RFFG01000093">
    <property type="protein sequence ID" value="RMI38059.1"/>
    <property type="molecule type" value="Genomic_DNA"/>
</dbReference>
<gene>
    <name evidence="1" type="ORF">EBO15_34080</name>
</gene>
<name>A0A3M2LKR3_9ACTN</name>
<proteinExistence type="predicted"/>
<sequence>MNAPRHWLDPLRCPACAHLNPSWLSYRPDRDGNRVTCESCRALVLVLLADGRLSEQRLVNTTNTTGGDL</sequence>
<evidence type="ECO:0000313" key="1">
    <source>
        <dbReference type="EMBL" id="RMI38059.1"/>
    </source>
</evidence>
<protein>
    <submittedName>
        <fullName evidence="1">Uncharacterized protein</fullName>
    </submittedName>
</protein>